<proteinExistence type="predicted"/>
<dbReference type="SUPFAM" id="SSF81296">
    <property type="entry name" value="E set domains"/>
    <property type="match status" value="1"/>
</dbReference>
<gene>
    <name evidence="2" type="primary">soxZ</name>
    <name evidence="2" type="ORF">IPL58_12195</name>
</gene>
<comment type="caution">
    <text evidence="2">The sequence shown here is derived from an EMBL/GenBank/DDBJ whole genome shotgun (WGS) entry which is preliminary data.</text>
</comment>
<dbReference type="Pfam" id="PF08770">
    <property type="entry name" value="SoxZ"/>
    <property type="match status" value="1"/>
</dbReference>
<dbReference type="Proteomes" id="UP000886689">
    <property type="component" value="Unassembled WGS sequence"/>
</dbReference>
<organism evidence="2 3">
    <name type="scientific">Candidatus Proximibacter danicus</name>
    <dbReference type="NCBI Taxonomy" id="2954365"/>
    <lineage>
        <taxon>Bacteria</taxon>
        <taxon>Pseudomonadati</taxon>
        <taxon>Pseudomonadota</taxon>
        <taxon>Betaproteobacteria</taxon>
        <taxon>Candidatus Proximibacter</taxon>
    </lineage>
</organism>
<accession>A0A9D7K2W6</accession>
<dbReference type="NCBIfam" id="TIGR04490">
    <property type="entry name" value="SoxZ_true"/>
    <property type="match status" value="1"/>
</dbReference>
<dbReference type="InterPro" id="IPR013783">
    <property type="entry name" value="Ig-like_fold"/>
</dbReference>
<dbReference type="AlphaFoldDB" id="A0A9D7K2W6"/>
<reference evidence="2" key="1">
    <citation type="submission" date="2020-10" db="EMBL/GenBank/DDBJ databases">
        <title>Connecting structure to function with the recovery of over 1000 high-quality activated sludge metagenome-assembled genomes encoding full-length rRNA genes using long-read sequencing.</title>
        <authorList>
            <person name="Singleton C.M."/>
            <person name="Petriglieri F."/>
            <person name="Kristensen J.M."/>
            <person name="Kirkegaard R.H."/>
            <person name="Michaelsen T.Y."/>
            <person name="Andersen M.H."/>
            <person name="Karst S.M."/>
            <person name="Dueholm M.S."/>
            <person name="Nielsen P.H."/>
            <person name="Albertsen M."/>
        </authorList>
    </citation>
    <scope>NUCLEOTIDE SEQUENCE</scope>
    <source>
        <strain evidence="2">Hirt_18-Q3-R61-65_BATAC.395</strain>
    </source>
</reference>
<evidence type="ECO:0000259" key="1">
    <source>
        <dbReference type="Pfam" id="PF08770"/>
    </source>
</evidence>
<dbReference type="InterPro" id="IPR014756">
    <property type="entry name" value="Ig_E-set"/>
</dbReference>
<dbReference type="Gene3D" id="2.60.40.10">
    <property type="entry name" value="Immunoglobulins"/>
    <property type="match status" value="1"/>
</dbReference>
<evidence type="ECO:0000313" key="2">
    <source>
        <dbReference type="EMBL" id="MBK8524776.1"/>
    </source>
</evidence>
<dbReference type="InterPro" id="IPR014880">
    <property type="entry name" value="SoxZ_dom"/>
</dbReference>
<protein>
    <submittedName>
        <fullName evidence="2">Thiosulfate oxidation carrier complex protein SoxZ</fullName>
    </submittedName>
</protein>
<feature type="domain" description="Sulphur oxidation protein SoxZ" evidence="1">
    <location>
        <begin position="8"/>
        <end position="100"/>
    </location>
</feature>
<dbReference type="InterPro" id="IPR030995">
    <property type="entry name" value="SoxZ"/>
</dbReference>
<sequence>MSDPIKIRATLQGETTDIRILMQHPMETGQRKDASTGKLVPLQFIQTFLVSANGKPLVEGQLNTAVSKNPVFAFKARGLKAGDKLLVSWIDSSGDKRTDEGIVTNS</sequence>
<name>A0A9D7K2W6_9PROT</name>
<evidence type="ECO:0000313" key="3">
    <source>
        <dbReference type="Proteomes" id="UP000886689"/>
    </source>
</evidence>
<dbReference type="EMBL" id="JADJUC010000013">
    <property type="protein sequence ID" value="MBK8524776.1"/>
    <property type="molecule type" value="Genomic_DNA"/>
</dbReference>